<evidence type="ECO:0000256" key="1">
    <source>
        <dbReference type="SAM" id="MobiDB-lite"/>
    </source>
</evidence>
<feature type="region of interest" description="Disordered" evidence="1">
    <location>
        <begin position="201"/>
        <end position="394"/>
    </location>
</feature>
<protein>
    <recommendedName>
        <fullName evidence="4">DUF5667 domain-containing protein</fullName>
    </recommendedName>
</protein>
<sequence length="394" mass="40796">MPSHQGRHEMPGWRGYLPDSIDRAARRRSRPREHPRPVPNRVVAAGALAVAALAGGVVVQTRSAGPPEALPGSTGDADAVHARSSAWAQEATPVLTALDTELRRVDDVRRRWDASPPARRVGSPPDAVVALLERRTELLRHRDALRATMTVLRSTPDAESALANAWPQLRAAQEMLRALDSGRGVLGDPVEARVLRLALEQGTATPDDGPRREDLAARGPGEVETPTVALAASVSEVAGTRGADAPSSSPAAADAADTADTADTEVEPEAVAAPAVVAAPSAAPTAEAAAPDTVDVDQTTTTPETSDQMRVDSPVAEEPNTSVAAAEADPDPTILTFDRPALDDTTADPSTDPTAEPDAEPDEGLATALAGPAEVPDAEVPDAETPDAPEEPAP</sequence>
<dbReference type="EMBL" id="JAQZAO010000022">
    <property type="protein sequence ID" value="MDD7969349.1"/>
    <property type="molecule type" value="Genomic_DNA"/>
</dbReference>
<keyword evidence="3" id="KW-1185">Reference proteome</keyword>
<proteinExistence type="predicted"/>
<reference evidence="2 3" key="1">
    <citation type="submission" date="2023-02" db="EMBL/GenBank/DDBJ databases">
        <title>Genome sequencing required for Actinomycetospora new species description.</title>
        <authorList>
            <person name="Saimee Y."/>
            <person name="Duangmal K."/>
        </authorList>
    </citation>
    <scope>NUCLEOTIDE SEQUENCE [LARGE SCALE GENOMIC DNA]</scope>
    <source>
        <strain evidence="2 3">DW7H6</strain>
    </source>
</reference>
<feature type="compositionally biased region" description="Low complexity" evidence="1">
    <location>
        <begin position="243"/>
        <end position="259"/>
    </location>
</feature>
<evidence type="ECO:0008006" key="4">
    <source>
        <dbReference type="Google" id="ProtNLM"/>
    </source>
</evidence>
<evidence type="ECO:0000313" key="3">
    <source>
        <dbReference type="Proteomes" id="UP001300763"/>
    </source>
</evidence>
<feature type="compositionally biased region" description="Low complexity" evidence="1">
    <location>
        <begin position="343"/>
        <end position="354"/>
    </location>
</feature>
<organism evidence="2 3">
    <name type="scientific">Actinomycetospora lemnae</name>
    <dbReference type="NCBI Taxonomy" id="3019891"/>
    <lineage>
        <taxon>Bacteria</taxon>
        <taxon>Bacillati</taxon>
        <taxon>Actinomycetota</taxon>
        <taxon>Actinomycetes</taxon>
        <taxon>Pseudonocardiales</taxon>
        <taxon>Pseudonocardiaceae</taxon>
        <taxon>Actinomycetospora</taxon>
    </lineage>
</organism>
<feature type="region of interest" description="Disordered" evidence="1">
    <location>
        <begin position="1"/>
        <end position="41"/>
    </location>
</feature>
<dbReference type="RefSeq" id="WP_274203877.1">
    <property type="nucleotide sequence ID" value="NZ_JAQZAO010000022.1"/>
</dbReference>
<feature type="compositionally biased region" description="Low complexity" evidence="1">
    <location>
        <begin position="269"/>
        <end position="308"/>
    </location>
</feature>
<evidence type="ECO:0000313" key="2">
    <source>
        <dbReference type="EMBL" id="MDD7969349.1"/>
    </source>
</evidence>
<feature type="compositionally biased region" description="Basic and acidic residues" evidence="1">
    <location>
        <begin position="1"/>
        <end position="11"/>
    </location>
</feature>
<name>A0ABT5T2X1_9PSEU</name>
<accession>A0ABT5T2X1</accession>
<feature type="compositionally biased region" description="Acidic residues" evidence="1">
    <location>
        <begin position="376"/>
        <end position="394"/>
    </location>
</feature>
<dbReference type="Proteomes" id="UP001300763">
    <property type="component" value="Unassembled WGS sequence"/>
</dbReference>
<gene>
    <name evidence="2" type="ORF">PGB27_28730</name>
</gene>
<comment type="caution">
    <text evidence="2">The sequence shown here is derived from an EMBL/GenBank/DDBJ whole genome shotgun (WGS) entry which is preliminary data.</text>
</comment>